<feature type="domain" description="Ubiquitin-like" evidence="4">
    <location>
        <begin position="40"/>
        <end position="110"/>
    </location>
</feature>
<dbReference type="GO" id="GO:0003735">
    <property type="term" value="F:structural constituent of ribosome"/>
    <property type="evidence" value="ECO:0007669"/>
    <property type="project" value="InterPro"/>
</dbReference>
<reference evidence="5" key="1">
    <citation type="submission" date="2021-12" db="EMBL/GenBank/DDBJ databases">
        <authorList>
            <person name="Martin H S."/>
        </authorList>
    </citation>
    <scope>NUCLEOTIDE SEQUENCE</scope>
</reference>
<sequence>MAPSTQKTYTLIRVIRDIRFLFGHDCFFRLSDIADRNLKMQLHIRGQSTHILDVNGEESIAQIKERICALSDIGNEEITLSACGSPLDDGLLVSELTSTELDLTVPLLGGKVHGSLARAGKVKGQTPKVEKQQKKKKKTGRAKRRIQYNRRFVNVVQTFGRRRGPNSNS</sequence>
<dbReference type="PANTHER" id="PTHR12650:SF15">
    <property type="entry name" value="RIBOSOMAL PROTEIN S30, ISOFORM A"/>
    <property type="match status" value="1"/>
</dbReference>
<dbReference type="GO" id="GO:0006412">
    <property type="term" value="P:translation"/>
    <property type="evidence" value="ECO:0007669"/>
    <property type="project" value="InterPro"/>
</dbReference>
<dbReference type="GO" id="GO:0022627">
    <property type="term" value="C:cytosolic small ribosomal subunit"/>
    <property type="evidence" value="ECO:0007669"/>
    <property type="project" value="TreeGrafter"/>
</dbReference>
<feature type="non-terminal residue" evidence="5">
    <location>
        <position position="169"/>
    </location>
</feature>
<evidence type="ECO:0000256" key="1">
    <source>
        <dbReference type="ARBA" id="ARBA00022980"/>
    </source>
</evidence>
<feature type="region of interest" description="Disordered" evidence="3">
    <location>
        <begin position="119"/>
        <end position="143"/>
    </location>
</feature>
<evidence type="ECO:0000256" key="2">
    <source>
        <dbReference type="ARBA" id="ARBA00023274"/>
    </source>
</evidence>
<dbReference type="SUPFAM" id="SSF54236">
    <property type="entry name" value="Ubiquitin-like"/>
    <property type="match status" value="1"/>
</dbReference>
<dbReference type="EMBL" id="OV170234">
    <property type="protein sequence ID" value="CAH0720128.1"/>
    <property type="molecule type" value="Genomic_DNA"/>
</dbReference>
<dbReference type="PANTHER" id="PTHR12650">
    <property type="entry name" value="40S RIBOSOMAL PROTEIN S30/UBIQUITIN-LIKE PROTEIN FUBI"/>
    <property type="match status" value="1"/>
</dbReference>
<organism evidence="5 6">
    <name type="scientific">Brenthis ino</name>
    <name type="common">lesser marbled fritillary</name>
    <dbReference type="NCBI Taxonomy" id="405034"/>
    <lineage>
        <taxon>Eukaryota</taxon>
        <taxon>Metazoa</taxon>
        <taxon>Ecdysozoa</taxon>
        <taxon>Arthropoda</taxon>
        <taxon>Hexapoda</taxon>
        <taxon>Insecta</taxon>
        <taxon>Pterygota</taxon>
        <taxon>Neoptera</taxon>
        <taxon>Endopterygota</taxon>
        <taxon>Lepidoptera</taxon>
        <taxon>Glossata</taxon>
        <taxon>Ditrysia</taxon>
        <taxon>Papilionoidea</taxon>
        <taxon>Nymphalidae</taxon>
        <taxon>Heliconiinae</taxon>
        <taxon>Argynnini</taxon>
        <taxon>Brenthis</taxon>
    </lineage>
</organism>
<evidence type="ECO:0000259" key="4">
    <source>
        <dbReference type="SMART" id="SM00213"/>
    </source>
</evidence>
<evidence type="ECO:0000313" key="6">
    <source>
        <dbReference type="Proteomes" id="UP000838878"/>
    </source>
</evidence>
<dbReference type="Pfam" id="PF04758">
    <property type="entry name" value="Ribosomal_S30"/>
    <property type="match status" value="1"/>
</dbReference>
<dbReference type="AlphaFoldDB" id="A0A8J9VE69"/>
<dbReference type="InterPro" id="IPR029071">
    <property type="entry name" value="Ubiquitin-like_domsf"/>
</dbReference>
<keyword evidence="6" id="KW-1185">Reference proteome</keyword>
<keyword evidence="1" id="KW-0689">Ribosomal protein</keyword>
<dbReference type="OrthoDB" id="199599at2759"/>
<dbReference type="Proteomes" id="UP000838878">
    <property type="component" value="Chromosome 14"/>
</dbReference>
<dbReference type="InterPro" id="IPR006846">
    <property type="entry name" value="Ribosomal_eS30"/>
</dbReference>
<evidence type="ECO:0000256" key="3">
    <source>
        <dbReference type="SAM" id="MobiDB-lite"/>
    </source>
</evidence>
<dbReference type="InterPro" id="IPR000626">
    <property type="entry name" value="Ubiquitin-like_dom"/>
</dbReference>
<name>A0A8J9VE69_9NEOP</name>
<protein>
    <recommendedName>
        <fullName evidence="4">Ubiquitin-like domain-containing protein</fullName>
    </recommendedName>
</protein>
<accession>A0A8J9VE69</accession>
<evidence type="ECO:0000313" key="5">
    <source>
        <dbReference type="EMBL" id="CAH0720128.1"/>
    </source>
</evidence>
<keyword evidence="2" id="KW-0687">Ribonucleoprotein</keyword>
<dbReference type="SMART" id="SM00213">
    <property type="entry name" value="UBQ"/>
    <property type="match status" value="1"/>
</dbReference>
<gene>
    <name evidence="5" type="ORF">BINO364_LOCUS6394</name>
</gene>
<feature type="compositionally biased region" description="Basic residues" evidence="3">
    <location>
        <begin position="133"/>
        <end position="143"/>
    </location>
</feature>
<proteinExistence type="predicted"/>